<gene>
    <name evidence="1" type="ORF">C447_12687</name>
</gene>
<reference evidence="1 2" key="1">
    <citation type="journal article" date="2014" name="PLoS Genet.">
        <title>Phylogenetically driven sequencing of extremely halophilic archaea reveals strategies for static and dynamic osmo-response.</title>
        <authorList>
            <person name="Becker E.A."/>
            <person name="Seitzer P.M."/>
            <person name="Tritt A."/>
            <person name="Larsen D."/>
            <person name="Krusor M."/>
            <person name="Yao A.I."/>
            <person name="Wu D."/>
            <person name="Madern D."/>
            <person name="Eisen J.A."/>
            <person name="Darling A.E."/>
            <person name="Facciotti M.T."/>
        </authorList>
    </citation>
    <scope>NUCLEOTIDE SEQUENCE [LARGE SCALE GENOMIC DNA]</scope>
    <source>
        <strain evidence="1 2">100A6</strain>
    </source>
</reference>
<accession>M0LVI4</accession>
<organism evidence="1 2">
    <name type="scientific">Halococcus hamelinensis 100A6</name>
    <dbReference type="NCBI Taxonomy" id="1132509"/>
    <lineage>
        <taxon>Archaea</taxon>
        <taxon>Methanobacteriati</taxon>
        <taxon>Methanobacteriota</taxon>
        <taxon>Stenosarchaea group</taxon>
        <taxon>Halobacteria</taxon>
        <taxon>Halobacteriales</taxon>
        <taxon>Halococcaceae</taxon>
        <taxon>Halococcus</taxon>
    </lineage>
</organism>
<dbReference type="PATRIC" id="fig|1132509.6.peg.2919"/>
<dbReference type="eggNOG" id="arCOG01803">
    <property type="taxonomic scope" value="Archaea"/>
</dbReference>
<protein>
    <recommendedName>
        <fullName evidence="3">Extra-cytoplasmic solute receptor</fullName>
    </recommendedName>
</protein>
<evidence type="ECO:0000313" key="1">
    <source>
        <dbReference type="EMBL" id="EMA37577.1"/>
    </source>
</evidence>
<dbReference type="Proteomes" id="UP000011566">
    <property type="component" value="Unassembled WGS sequence"/>
</dbReference>
<dbReference type="Gene3D" id="3.40.190.10">
    <property type="entry name" value="Periplasmic binding protein-like II"/>
    <property type="match status" value="1"/>
</dbReference>
<comment type="caution">
    <text evidence="1">The sequence shown here is derived from an EMBL/GenBank/DDBJ whole genome shotgun (WGS) entry which is preliminary data.</text>
</comment>
<dbReference type="EMBL" id="AOMB01000034">
    <property type="protein sequence ID" value="EMA37577.1"/>
    <property type="molecule type" value="Genomic_DNA"/>
</dbReference>
<evidence type="ECO:0000313" key="2">
    <source>
        <dbReference type="Proteomes" id="UP000011566"/>
    </source>
</evidence>
<dbReference type="AlphaFoldDB" id="M0LVI4"/>
<dbReference type="SUPFAM" id="SSF53850">
    <property type="entry name" value="Periplasmic binding protein-like II"/>
    <property type="match status" value="1"/>
</dbReference>
<proteinExistence type="predicted"/>
<sequence>MQATWLFQDAPYDGSDFDYIGTNHWDPTMWFAPQDSPYENMTEFIEYSRNNSVTVGTTAAIGNTALSALLVKDSYNLDYQLVNLEGGSSVRQAVLAGDVDAAVNQPWAFNPSNVGKVTALGTHTSEPQSLWPNTPTFKQLGMTDVPLVDEGLGQWKLVVAPGGLKKNHPDRFQQLVKTYKRTMNDNDYRQRAKQQGKLTKILQYNGPEKTKNIVNQNTKFMKKYRSLIENFRQG</sequence>
<name>M0LVI4_9EURY</name>
<dbReference type="Pfam" id="PF03401">
    <property type="entry name" value="TctC"/>
    <property type="match status" value="1"/>
</dbReference>
<dbReference type="InterPro" id="IPR005064">
    <property type="entry name" value="BUG"/>
</dbReference>
<keyword evidence="2" id="KW-1185">Reference proteome</keyword>
<evidence type="ECO:0008006" key="3">
    <source>
        <dbReference type="Google" id="ProtNLM"/>
    </source>
</evidence>
<dbReference type="PANTHER" id="PTHR42928:SF5">
    <property type="entry name" value="BLR1237 PROTEIN"/>
    <property type="match status" value="1"/>
</dbReference>
<dbReference type="PANTHER" id="PTHR42928">
    <property type="entry name" value="TRICARBOXYLATE-BINDING PROTEIN"/>
    <property type="match status" value="1"/>
</dbReference>